<reference evidence="3 4" key="1">
    <citation type="submission" date="2020-03" db="EMBL/GenBank/DDBJ databases">
        <title>WGS of actinomycetes isolated from Thailand.</title>
        <authorList>
            <person name="Thawai C."/>
        </authorList>
    </citation>
    <scope>NUCLEOTIDE SEQUENCE [LARGE SCALE GENOMIC DNA]</scope>
    <source>
        <strain evidence="3 4">FMUSA5-5</strain>
    </source>
</reference>
<dbReference type="CDD" id="cd07043">
    <property type="entry name" value="STAS_anti-anti-sigma_factors"/>
    <property type="match status" value="1"/>
</dbReference>
<dbReference type="InterPro" id="IPR036513">
    <property type="entry name" value="STAS_dom_sf"/>
</dbReference>
<dbReference type="InterPro" id="IPR058548">
    <property type="entry name" value="MlaB-like_STAS"/>
</dbReference>
<dbReference type="SUPFAM" id="SSF52091">
    <property type="entry name" value="SpoIIaa-like"/>
    <property type="match status" value="1"/>
</dbReference>
<accession>A0ABX1B7U6</accession>
<evidence type="ECO:0000256" key="1">
    <source>
        <dbReference type="SAM" id="MobiDB-lite"/>
    </source>
</evidence>
<name>A0ABX1B7U6_9ACTN</name>
<organism evidence="3 4">
    <name type="scientific">Nonomuraea composti</name>
    <dbReference type="NCBI Taxonomy" id="2720023"/>
    <lineage>
        <taxon>Bacteria</taxon>
        <taxon>Bacillati</taxon>
        <taxon>Actinomycetota</taxon>
        <taxon>Actinomycetes</taxon>
        <taxon>Streptosporangiales</taxon>
        <taxon>Streptosporangiaceae</taxon>
        <taxon>Nonomuraea</taxon>
    </lineage>
</organism>
<comment type="caution">
    <text evidence="3">The sequence shown here is derived from an EMBL/GenBank/DDBJ whole genome shotgun (WGS) entry which is preliminary data.</text>
</comment>
<keyword evidence="4" id="KW-1185">Reference proteome</keyword>
<feature type="region of interest" description="Disordered" evidence="1">
    <location>
        <begin position="108"/>
        <end position="129"/>
    </location>
</feature>
<gene>
    <name evidence="3" type="ORF">HCN51_20545</name>
</gene>
<evidence type="ECO:0000313" key="3">
    <source>
        <dbReference type="EMBL" id="NJP91819.1"/>
    </source>
</evidence>
<evidence type="ECO:0000259" key="2">
    <source>
        <dbReference type="PROSITE" id="PS50801"/>
    </source>
</evidence>
<dbReference type="Proteomes" id="UP000696294">
    <property type="component" value="Unassembled WGS sequence"/>
</dbReference>
<protein>
    <submittedName>
        <fullName evidence="3">STAS domain-containing protein</fullName>
    </submittedName>
</protein>
<dbReference type="PROSITE" id="PS50801">
    <property type="entry name" value="STAS"/>
    <property type="match status" value="1"/>
</dbReference>
<dbReference type="RefSeq" id="WP_168011137.1">
    <property type="nucleotide sequence ID" value="NZ_JAATEP010000013.1"/>
</dbReference>
<proteinExistence type="predicted"/>
<dbReference type="Pfam" id="PF13466">
    <property type="entry name" value="STAS_2"/>
    <property type="match status" value="1"/>
</dbReference>
<dbReference type="EMBL" id="JAATEP010000013">
    <property type="protein sequence ID" value="NJP91819.1"/>
    <property type="molecule type" value="Genomic_DNA"/>
</dbReference>
<dbReference type="InterPro" id="IPR002645">
    <property type="entry name" value="STAS_dom"/>
</dbReference>
<dbReference type="Gene3D" id="3.30.750.24">
    <property type="entry name" value="STAS domain"/>
    <property type="match status" value="1"/>
</dbReference>
<sequence length="129" mass="13417">MTSPSSDSVARITLMVHPCGLRLGGEIDRAAHPRLARALAWAVAVCGGDVRLDLGGLHFIDAGALRLIGQVAAGLPAPRRLIVDAVPPLARRLLGVLGWKVGQGNRLCPARNGHARPGPKDAAPPEPIP</sequence>
<evidence type="ECO:0000313" key="4">
    <source>
        <dbReference type="Proteomes" id="UP000696294"/>
    </source>
</evidence>
<feature type="domain" description="STAS" evidence="2">
    <location>
        <begin position="21"/>
        <end position="98"/>
    </location>
</feature>